<dbReference type="AlphaFoldDB" id="A0A5J5F044"/>
<dbReference type="OrthoDB" id="10503167at2759"/>
<proteinExistence type="predicted"/>
<organism evidence="3 4">
    <name type="scientific">Sphaerosporella brunnea</name>
    <dbReference type="NCBI Taxonomy" id="1250544"/>
    <lineage>
        <taxon>Eukaryota</taxon>
        <taxon>Fungi</taxon>
        <taxon>Dikarya</taxon>
        <taxon>Ascomycota</taxon>
        <taxon>Pezizomycotina</taxon>
        <taxon>Pezizomycetes</taxon>
        <taxon>Pezizales</taxon>
        <taxon>Pyronemataceae</taxon>
        <taxon>Sphaerosporella</taxon>
    </lineage>
</organism>
<reference evidence="3 4" key="1">
    <citation type="submission" date="2019-09" db="EMBL/GenBank/DDBJ databases">
        <title>Draft genome of the ectomycorrhizal ascomycete Sphaerosporella brunnea.</title>
        <authorList>
            <consortium name="DOE Joint Genome Institute"/>
            <person name="Benucci G.M."/>
            <person name="Marozzi G."/>
            <person name="Antonielli L."/>
            <person name="Sanchez S."/>
            <person name="Marco P."/>
            <person name="Wang X."/>
            <person name="Falini L.B."/>
            <person name="Barry K."/>
            <person name="Haridas S."/>
            <person name="Lipzen A."/>
            <person name="Labutti K."/>
            <person name="Grigoriev I.V."/>
            <person name="Murat C."/>
            <person name="Martin F."/>
            <person name="Albertini E."/>
            <person name="Donnini D."/>
            <person name="Bonito G."/>
        </authorList>
    </citation>
    <scope>NUCLEOTIDE SEQUENCE [LARGE SCALE GENOMIC DNA]</scope>
    <source>
        <strain evidence="3 4">Sb_GMNB300</strain>
    </source>
</reference>
<sequence length="160" mass="17159">MTAAVHTAGSTHITAASRRPSSSIHTCHSSTAGQPGFEPTQAPEEGTIAHLKPPGSSNARKITVIEPIREEKTHKLSPTPKPKSPAKKALRILGNGLGVLCYMLCICCVLSGPQQPQAKKTRQGYYYQHDDDFAELEGTRVRAVESNGSAASSIARRSKR</sequence>
<dbReference type="Proteomes" id="UP000326924">
    <property type="component" value="Unassembled WGS sequence"/>
</dbReference>
<gene>
    <name evidence="3" type="ORF">FN846DRAFT_944358</name>
</gene>
<protein>
    <submittedName>
        <fullName evidence="3">Uncharacterized protein</fullName>
    </submittedName>
</protein>
<keyword evidence="2" id="KW-0812">Transmembrane</keyword>
<keyword evidence="2" id="KW-0472">Membrane</keyword>
<evidence type="ECO:0000256" key="1">
    <source>
        <dbReference type="SAM" id="MobiDB-lite"/>
    </source>
</evidence>
<keyword evidence="4" id="KW-1185">Reference proteome</keyword>
<dbReference type="InParanoid" id="A0A5J5F044"/>
<accession>A0A5J5F044</accession>
<keyword evidence="2" id="KW-1133">Transmembrane helix</keyword>
<feature type="transmembrane region" description="Helical" evidence="2">
    <location>
        <begin position="92"/>
        <end position="112"/>
    </location>
</feature>
<comment type="caution">
    <text evidence="3">The sequence shown here is derived from an EMBL/GenBank/DDBJ whole genome shotgun (WGS) entry which is preliminary data.</text>
</comment>
<feature type="region of interest" description="Disordered" evidence="1">
    <location>
        <begin position="1"/>
        <end position="60"/>
    </location>
</feature>
<evidence type="ECO:0000313" key="3">
    <source>
        <dbReference type="EMBL" id="KAA8908830.1"/>
    </source>
</evidence>
<feature type="region of interest" description="Disordered" evidence="1">
    <location>
        <begin position="68"/>
        <end position="87"/>
    </location>
</feature>
<name>A0A5J5F044_9PEZI</name>
<feature type="compositionally biased region" description="Polar residues" evidence="1">
    <location>
        <begin position="8"/>
        <end position="33"/>
    </location>
</feature>
<evidence type="ECO:0000256" key="2">
    <source>
        <dbReference type="SAM" id="Phobius"/>
    </source>
</evidence>
<dbReference type="EMBL" id="VXIS01000064">
    <property type="protein sequence ID" value="KAA8908830.1"/>
    <property type="molecule type" value="Genomic_DNA"/>
</dbReference>
<evidence type="ECO:0000313" key="4">
    <source>
        <dbReference type="Proteomes" id="UP000326924"/>
    </source>
</evidence>